<name>A0AAW1TIM3_9CUCU</name>
<dbReference type="EMBL" id="JARQZJ010000003">
    <property type="protein sequence ID" value="KAK9870596.1"/>
    <property type="molecule type" value="Genomic_DNA"/>
</dbReference>
<feature type="domain" description="EFHB C-terminal EF-hand" evidence="1">
    <location>
        <begin position="422"/>
        <end position="493"/>
    </location>
</feature>
<dbReference type="Pfam" id="PF25325">
    <property type="entry name" value="EF-hand_EFHB_C"/>
    <property type="match status" value="1"/>
</dbReference>
<evidence type="ECO:0000259" key="1">
    <source>
        <dbReference type="Pfam" id="PF25325"/>
    </source>
</evidence>
<evidence type="ECO:0000313" key="2">
    <source>
        <dbReference type="EMBL" id="KAK9870596.1"/>
    </source>
</evidence>
<proteinExistence type="predicted"/>
<protein>
    <recommendedName>
        <fullName evidence="1">EFHB C-terminal EF-hand domain-containing protein</fullName>
    </recommendedName>
</protein>
<reference evidence="2 3" key="1">
    <citation type="submission" date="2023-03" db="EMBL/GenBank/DDBJ databases">
        <title>Genome insight into feeding habits of ladybird beetles.</title>
        <authorList>
            <person name="Li H.-S."/>
            <person name="Huang Y.-H."/>
            <person name="Pang H."/>
        </authorList>
    </citation>
    <scope>NUCLEOTIDE SEQUENCE [LARGE SCALE GENOMIC DNA]</scope>
    <source>
        <strain evidence="2">SYSU_2023b</strain>
        <tissue evidence="2">Whole body</tissue>
    </source>
</reference>
<accession>A0AAW1TIM3</accession>
<gene>
    <name evidence="2" type="ORF">WA026_008158</name>
</gene>
<dbReference type="Proteomes" id="UP001431783">
    <property type="component" value="Unassembled WGS sequence"/>
</dbReference>
<evidence type="ECO:0000313" key="3">
    <source>
        <dbReference type="Proteomes" id="UP001431783"/>
    </source>
</evidence>
<dbReference type="InterPro" id="IPR057428">
    <property type="entry name" value="EFHB_EF-hand_C"/>
</dbReference>
<dbReference type="SUPFAM" id="SSF47473">
    <property type="entry name" value="EF-hand"/>
    <property type="match status" value="1"/>
</dbReference>
<dbReference type="AlphaFoldDB" id="A0AAW1TIM3"/>
<dbReference type="InterPro" id="IPR011992">
    <property type="entry name" value="EF-hand-dom_pair"/>
</dbReference>
<organism evidence="2 3">
    <name type="scientific">Henosepilachna vigintioctopunctata</name>
    <dbReference type="NCBI Taxonomy" id="420089"/>
    <lineage>
        <taxon>Eukaryota</taxon>
        <taxon>Metazoa</taxon>
        <taxon>Ecdysozoa</taxon>
        <taxon>Arthropoda</taxon>
        <taxon>Hexapoda</taxon>
        <taxon>Insecta</taxon>
        <taxon>Pterygota</taxon>
        <taxon>Neoptera</taxon>
        <taxon>Endopterygota</taxon>
        <taxon>Coleoptera</taxon>
        <taxon>Polyphaga</taxon>
        <taxon>Cucujiformia</taxon>
        <taxon>Coccinelloidea</taxon>
        <taxon>Coccinellidae</taxon>
        <taxon>Epilachninae</taxon>
        <taxon>Epilachnini</taxon>
        <taxon>Henosepilachna</taxon>
    </lineage>
</organism>
<sequence length="507" mass="58305">MAYEGKFRDSCPIICAAGIKNKPNHSVGESLQHYTLEDGIQALKSDFHVPEKEYKPTKLPKISANSRSCVLTESREILRPPDQTRYRQLITDLKESTYESYWKKNLGTPIDSVPAFPEGMKVEEHTFGKPNVYDVTVKDLIQPPQDPYQVIQDACQSYYSDKGKASTLPEETKAFGTYYGYDKRGLKVKCLLHAPPAGCVRPISKIQVDWRLRNANKLGKCSRANDILETLPDGHVFGIPYRRSMYTVEDLLREPNAPVSCEVRDIRSWLVSLNRLKMQIRRKFDYCDTLYETLKSVDKDNVGYISFSQLLENMRCLEIFFNIPNIKALMEYLQIIVNDKVDYVKFLDSVTGRIVLDKISDLSSDQIYLTSTYQDICRDYFLPDENVGRPVAGLPSLKTCAGNSVNPYSENYVQLSDHTDVKACLQPSILTQFSLSHRDFFCPRDQDFMKKLFCNVGYNITEEFFSKLWKIAQEVDKSEKVCIQTFRDVLEQHCPIQKEINVDEIMC</sequence>
<comment type="caution">
    <text evidence="2">The sequence shown here is derived from an EMBL/GenBank/DDBJ whole genome shotgun (WGS) entry which is preliminary data.</text>
</comment>
<keyword evidence="3" id="KW-1185">Reference proteome</keyword>